<organism evidence="1 2">
    <name type="scientific">Kribbella orskensis</name>
    <dbReference type="NCBI Taxonomy" id="2512216"/>
    <lineage>
        <taxon>Bacteria</taxon>
        <taxon>Bacillati</taxon>
        <taxon>Actinomycetota</taxon>
        <taxon>Actinomycetes</taxon>
        <taxon>Propionibacteriales</taxon>
        <taxon>Kribbellaceae</taxon>
        <taxon>Kribbella</taxon>
    </lineage>
</organism>
<reference evidence="1 2" key="1">
    <citation type="journal article" date="2015" name="Stand. Genomic Sci.">
        <title>Genomic Encyclopedia of Bacterial and Archaeal Type Strains, Phase III: the genomes of soil and plant-associated and newly described type strains.</title>
        <authorList>
            <person name="Whitman W.B."/>
            <person name="Woyke T."/>
            <person name="Klenk H.P."/>
            <person name="Zhou Y."/>
            <person name="Lilburn T.G."/>
            <person name="Beck B.J."/>
            <person name="De Vos P."/>
            <person name="Vandamme P."/>
            <person name="Eisen J.A."/>
            <person name="Garrity G."/>
            <person name="Hugenholtz P."/>
            <person name="Kyrpides N.C."/>
        </authorList>
    </citation>
    <scope>NUCLEOTIDE SEQUENCE [LARGE SCALE GENOMIC DNA]</scope>
    <source>
        <strain evidence="1 2">VKM Ac-2538</strain>
    </source>
</reference>
<protein>
    <submittedName>
        <fullName evidence="1">UbiE/COQ5 methyltransferase-like protein</fullName>
    </submittedName>
</protein>
<dbReference type="EMBL" id="SLWM01000001">
    <property type="protein sequence ID" value="TCO32044.1"/>
    <property type="molecule type" value="Genomic_DNA"/>
</dbReference>
<dbReference type="InterPro" id="IPR029063">
    <property type="entry name" value="SAM-dependent_MTases_sf"/>
</dbReference>
<evidence type="ECO:0000313" key="1">
    <source>
        <dbReference type="EMBL" id="TCO32044.1"/>
    </source>
</evidence>
<dbReference type="Gene3D" id="3.40.50.150">
    <property type="entry name" value="Vaccinia Virus protein VP39"/>
    <property type="match status" value="1"/>
</dbReference>
<dbReference type="SUPFAM" id="SSF53335">
    <property type="entry name" value="S-adenosyl-L-methionine-dependent methyltransferases"/>
    <property type="match status" value="1"/>
</dbReference>
<dbReference type="Proteomes" id="UP000295818">
    <property type="component" value="Unassembled WGS sequence"/>
</dbReference>
<dbReference type="RefSeq" id="WP_132187005.1">
    <property type="nucleotide sequence ID" value="NZ_SLWM01000001.1"/>
</dbReference>
<sequence>MSGGEPGPWEALPHSEAERWGEDIFDPQTRRRWCAAIMFGGLPYLWRYPAKVPRDMLLDSLELRDGDRVLLVGEAVEDVGFDADISAAIGEKGELVSLDLRSRVLDKFLSGEVPKWEWTETHEFPDEHFDCVLVGQAVAHAGDWHREGAELLRVMKPGRRIVLGEISFSETFYSRVQTDVHIEYWVRKLMAGMGEPFDGLPYWNLTEVAGAFNGLVDELETFEWRGVDLLWGRKP</sequence>
<comment type="caution">
    <text evidence="1">The sequence shown here is derived from an EMBL/GenBank/DDBJ whole genome shotgun (WGS) entry which is preliminary data.</text>
</comment>
<gene>
    <name evidence="1" type="ORF">EV644_101687</name>
</gene>
<evidence type="ECO:0000313" key="2">
    <source>
        <dbReference type="Proteomes" id="UP000295818"/>
    </source>
</evidence>
<proteinExistence type="predicted"/>
<name>A0ABY2BVK8_9ACTN</name>
<keyword evidence="2" id="KW-1185">Reference proteome</keyword>
<dbReference type="Pfam" id="PF01209">
    <property type="entry name" value="Ubie_methyltran"/>
    <property type="match status" value="1"/>
</dbReference>
<accession>A0ABY2BVK8</accession>